<protein>
    <submittedName>
        <fullName evidence="1">Uncharacterized protein</fullName>
    </submittedName>
</protein>
<proteinExistence type="predicted"/>
<accession>A0ABQ9Z1G4</accession>
<organism evidence="1 2">
    <name type="scientific">Daphnia magna</name>
    <dbReference type="NCBI Taxonomy" id="35525"/>
    <lineage>
        <taxon>Eukaryota</taxon>
        <taxon>Metazoa</taxon>
        <taxon>Ecdysozoa</taxon>
        <taxon>Arthropoda</taxon>
        <taxon>Crustacea</taxon>
        <taxon>Branchiopoda</taxon>
        <taxon>Diplostraca</taxon>
        <taxon>Cladocera</taxon>
        <taxon>Anomopoda</taxon>
        <taxon>Daphniidae</taxon>
        <taxon>Daphnia</taxon>
    </lineage>
</organism>
<reference evidence="1 2" key="1">
    <citation type="journal article" date="2023" name="Nucleic Acids Res.">
        <title>The hologenome of Daphnia magna reveals possible DNA methylation and microbiome-mediated evolution of the host genome.</title>
        <authorList>
            <person name="Chaturvedi A."/>
            <person name="Li X."/>
            <person name="Dhandapani V."/>
            <person name="Marshall H."/>
            <person name="Kissane S."/>
            <person name="Cuenca-Cambronero M."/>
            <person name="Asole G."/>
            <person name="Calvet F."/>
            <person name="Ruiz-Romero M."/>
            <person name="Marangio P."/>
            <person name="Guigo R."/>
            <person name="Rago D."/>
            <person name="Mirbahai L."/>
            <person name="Eastwood N."/>
            <person name="Colbourne J.K."/>
            <person name="Zhou J."/>
            <person name="Mallon E."/>
            <person name="Orsini L."/>
        </authorList>
    </citation>
    <scope>NUCLEOTIDE SEQUENCE [LARGE SCALE GENOMIC DNA]</scope>
    <source>
        <strain evidence="1">LRV0_1</strain>
    </source>
</reference>
<evidence type="ECO:0000313" key="1">
    <source>
        <dbReference type="EMBL" id="KAK4006669.1"/>
    </source>
</evidence>
<dbReference type="EMBL" id="JAOYFB010000002">
    <property type="protein sequence ID" value="KAK4006669.1"/>
    <property type="molecule type" value="Genomic_DNA"/>
</dbReference>
<gene>
    <name evidence="1" type="ORF">OUZ56_011827</name>
</gene>
<evidence type="ECO:0000313" key="2">
    <source>
        <dbReference type="Proteomes" id="UP001234178"/>
    </source>
</evidence>
<name>A0ABQ9Z1G4_9CRUS</name>
<dbReference type="Proteomes" id="UP001234178">
    <property type="component" value="Unassembled WGS sequence"/>
</dbReference>
<keyword evidence="2" id="KW-1185">Reference proteome</keyword>
<comment type="caution">
    <text evidence="1">The sequence shown here is derived from an EMBL/GenBank/DDBJ whole genome shotgun (WGS) entry which is preliminary data.</text>
</comment>
<sequence>MHQERALFICSGQSNRNSCLVVLRDKKCFIWAENKSDLFQKLNRGRAEFSIAVATEKFSNLRQPVMRWACVCQKIVSLIAKLKFGSLRLTHGFENEEVLVTDTCEKQFPNEVVLEQSSLCLNY</sequence>